<evidence type="ECO:0000313" key="15">
    <source>
        <dbReference type="Proteomes" id="UP001596422"/>
    </source>
</evidence>
<dbReference type="PANTHER" id="PTHR30040:SF2">
    <property type="entry name" value="FAD:PROTEIN FMN TRANSFERASE"/>
    <property type="match status" value="1"/>
</dbReference>
<dbReference type="Gene3D" id="3.10.520.10">
    <property type="entry name" value="ApbE-like domains"/>
    <property type="match status" value="1"/>
</dbReference>
<keyword evidence="15" id="KW-1185">Reference proteome</keyword>
<dbReference type="InterPro" id="IPR024932">
    <property type="entry name" value="ApbE"/>
</dbReference>
<organism evidence="14 15">
    <name type="scientific">Marinobacterium aestuariivivens</name>
    <dbReference type="NCBI Taxonomy" id="1698799"/>
    <lineage>
        <taxon>Bacteria</taxon>
        <taxon>Pseudomonadati</taxon>
        <taxon>Pseudomonadota</taxon>
        <taxon>Gammaproteobacteria</taxon>
        <taxon>Oceanospirillales</taxon>
        <taxon>Oceanospirillaceae</taxon>
        <taxon>Marinobacterium</taxon>
    </lineage>
</organism>
<comment type="similarity">
    <text evidence="2 12 13">Belongs to the ApbE family.</text>
</comment>
<dbReference type="PIRSF" id="PIRSF006268">
    <property type="entry name" value="ApbE"/>
    <property type="match status" value="1"/>
</dbReference>
<evidence type="ECO:0000256" key="13">
    <source>
        <dbReference type="RuleBase" id="RU363002"/>
    </source>
</evidence>
<protein>
    <recommendedName>
        <fullName evidence="4 12">FAD:protein FMN transferase</fullName>
        <ecNumber evidence="3 12">2.7.1.180</ecNumber>
    </recommendedName>
    <alternativeName>
        <fullName evidence="10 12">Flavin transferase</fullName>
    </alternativeName>
</protein>
<evidence type="ECO:0000313" key="14">
    <source>
        <dbReference type="EMBL" id="MFC6672434.1"/>
    </source>
</evidence>
<evidence type="ECO:0000256" key="1">
    <source>
        <dbReference type="ARBA" id="ARBA00001946"/>
    </source>
</evidence>
<evidence type="ECO:0000256" key="5">
    <source>
        <dbReference type="ARBA" id="ARBA00022630"/>
    </source>
</evidence>
<dbReference type="Pfam" id="PF02424">
    <property type="entry name" value="ApbE"/>
    <property type="match status" value="1"/>
</dbReference>
<dbReference type="SUPFAM" id="SSF143631">
    <property type="entry name" value="ApbE-like"/>
    <property type="match status" value="1"/>
</dbReference>
<evidence type="ECO:0000256" key="7">
    <source>
        <dbReference type="ARBA" id="ARBA00022723"/>
    </source>
</evidence>
<dbReference type="EC" id="2.7.1.180" evidence="3 12"/>
<comment type="subcellular location">
    <subcellularLocation>
        <location evidence="13">Cell inner membrane</location>
        <topology evidence="13">Lipid-anchor</topology>
        <orientation evidence="13">Periplasmic side</orientation>
    </subcellularLocation>
</comment>
<dbReference type="PROSITE" id="PS51257">
    <property type="entry name" value="PROKAR_LIPOPROTEIN"/>
    <property type="match status" value="1"/>
</dbReference>
<keyword evidence="8 12" id="KW-0274">FAD</keyword>
<comment type="caution">
    <text evidence="14">The sequence shown here is derived from an EMBL/GenBank/DDBJ whole genome shotgun (WGS) entry which is preliminary data.</text>
</comment>
<reference evidence="15" key="1">
    <citation type="journal article" date="2019" name="Int. J. Syst. Evol. Microbiol.">
        <title>The Global Catalogue of Microorganisms (GCM) 10K type strain sequencing project: providing services to taxonomists for standard genome sequencing and annotation.</title>
        <authorList>
            <consortium name="The Broad Institute Genomics Platform"/>
            <consortium name="The Broad Institute Genome Sequencing Center for Infectious Disease"/>
            <person name="Wu L."/>
            <person name="Ma J."/>
        </authorList>
    </citation>
    <scope>NUCLEOTIDE SEQUENCE [LARGE SCALE GENOMIC DNA]</scope>
    <source>
        <strain evidence="15">NBRC 111756</strain>
    </source>
</reference>
<comment type="cofactor">
    <cofactor evidence="1 13">
        <name>Mg(2+)</name>
        <dbReference type="ChEBI" id="CHEBI:18420"/>
    </cofactor>
</comment>
<keyword evidence="7 12" id="KW-0479">Metal-binding</keyword>
<evidence type="ECO:0000256" key="2">
    <source>
        <dbReference type="ARBA" id="ARBA00008282"/>
    </source>
</evidence>
<proteinExistence type="inferred from homology"/>
<evidence type="ECO:0000256" key="8">
    <source>
        <dbReference type="ARBA" id="ARBA00022827"/>
    </source>
</evidence>
<dbReference type="EMBL" id="JBHSWE010000001">
    <property type="protein sequence ID" value="MFC6672434.1"/>
    <property type="molecule type" value="Genomic_DNA"/>
</dbReference>
<evidence type="ECO:0000256" key="4">
    <source>
        <dbReference type="ARBA" id="ARBA00016337"/>
    </source>
</evidence>
<evidence type="ECO:0000256" key="12">
    <source>
        <dbReference type="PIRNR" id="PIRNR006268"/>
    </source>
</evidence>
<sequence>MVASLPKLTSKWPAASLLAILFVALWMLGGCDSKPQVLSHSGPTMGTSFTVKWVSADAGSLERIAPLLEQSLAAVNQSMSTYIEDSELSRFNRQPAGYSTEVSDGLFEVLSLSQQLSKSSDGAFDVTVGPLVNLWGFGPDGRVTHAPSDEKIEQIRERVGFRKLHLDADRHRVGKAAALYVDLSAIAKGYGVDELARVLEGEGIDSYLVEVGGELRARGQKPDGSPWRIAIESPVSSGRDVQRIIEVHEIGVATSGDYRNYFEENGVRFSHTIDPATGRPIRHKLASVTVLSPTCAEADGMATLLTVLGDERGYQYAVDNGVAAFFIVKSEQGFVERMTPAFEPYLTE</sequence>
<evidence type="ECO:0000256" key="9">
    <source>
        <dbReference type="ARBA" id="ARBA00022842"/>
    </source>
</evidence>
<evidence type="ECO:0000256" key="10">
    <source>
        <dbReference type="ARBA" id="ARBA00031306"/>
    </source>
</evidence>
<keyword evidence="13" id="KW-0997">Cell inner membrane</keyword>
<comment type="catalytic activity">
    <reaction evidence="11 12 13">
        <text>L-threonyl-[protein] + FAD = FMN-L-threonyl-[protein] + AMP + H(+)</text>
        <dbReference type="Rhea" id="RHEA:36847"/>
        <dbReference type="Rhea" id="RHEA-COMP:11060"/>
        <dbReference type="Rhea" id="RHEA-COMP:11061"/>
        <dbReference type="ChEBI" id="CHEBI:15378"/>
        <dbReference type="ChEBI" id="CHEBI:30013"/>
        <dbReference type="ChEBI" id="CHEBI:57692"/>
        <dbReference type="ChEBI" id="CHEBI:74257"/>
        <dbReference type="ChEBI" id="CHEBI:456215"/>
        <dbReference type="EC" id="2.7.1.180"/>
    </reaction>
</comment>
<gene>
    <name evidence="14" type="ORF">ACFQDL_21970</name>
</gene>
<name>A0ABW2A574_9GAMM</name>
<keyword evidence="13" id="KW-0472">Membrane</keyword>
<keyword evidence="6 12" id="KW-0808">Transferase</keyword>
<evidence type="ECO:0000256" key="3">
    <source>
        <dbReference type="ARBA" id="ARBA00011955"/>
    </source>
</evidence>
<keyword evidence="13" id="KW-1003">Cell membrane</keyword>
<keyword evidence="9 12" id="KW-0460">Magnesium</keyword>
<accession>A0ABW2A574</accession>
<comment type="function">
    <text evidence="13">Flavin transferase that catalyzes the transfer of the FMN moiety of FAD and its covalent binding to the hydroxyl group of a threonine residue in a target flavoprotein.</text>
</comment>
<keyword evidence="13" id="KW-0449">Lipoprotein</keyword>
<dbReference type="GO" id="GO:0016740">
    <property type="term" value="F:transferase activity"/>
    <property type="evidence" value="ECO:0007669"/>
    <property type="project" value="UniProtKB-KW"/>
</dbReference>
<evidence type="ECO:0000256" key="6">
    <source>
        <dbReference type="ARBA" id="ARBA00022679"/>
    </source>
</evidence>
<dbReference type="InterPro" id="IPR003374">
    <property type="entry name" value="ApbE-like_sf"/>
</dbReference>
<dbReference type="Proteomes" id="UP001596422">
    <property type="component" value="Unassembled WGS sequence"/>
</dbReference>
<evidence type="ECO:0000256" key="11">
    <source>
        <dbReference type="ARBA" id="ARBA00048540"/>
    </source>
</evidence>
<dbReference type="PANTHER" id="PTHR30040">
    <property type="entry name" value="THIAMINE BIOSYNTHESIS LIPOPROTEIN APBE"/>
    <property type="match status" value="1"/>
</dbReference>
<keyword evidence="5 12" id="KW-0285">Flavoprotein</keyword>